<accession>A0ABD1SF78</accession>
<evidence type="ECO:0000313" key="3">
    <source>
        <dbReference type="Proteomes" id="UP001604336"/>
    </source>
</evidence>
<comment type="caution">
    <text evidence="2">The sequence shown here is derived from an EMBL/GenBank/DDBJ whole genome shotgun (WGS) entry which is preliminary data.</text>
</comment>
<protein>
    <recommendedName>
        <fullName evidence="4">Ycf15</fullName>
    </recommendedName>
</protein>
<gene>
    <name evidence="2" type="ORF">Adt_23902</name>
</gene>
<dbReference type="EMBL" id="JBFOLK010000007">
    <property type="protein sequence ID" value="KAL2498352.1"/>
    <property type="molecule type" value="Genomic_DNA"/>
</dbReference>
<dbReference type="Proteomes" id="UP001604336">
    <property type="component" value="Unassembled WGS sequence"/>
</dbReference>
<dbReference type="AlphaFoldDB" id="A0ABD1SF78"/>
<name>A0ABD1SF78_9LAMI</name>
<reference evidence="3" key="1">
    <citation type="submission" date="2024-07" db="EMBL/GenBank/DDBJ databases">
        <title>Two chromosome-level genome assemblies of Korean endemic species Abeliophyllum distichum and Forsythia ovata (Oleaceae).</title>
        <authorList>
            <person name="Jang H."/>
        </authorList>
    </citation>
    <scope>NUCLEOTIDE SEQUENCE [LARGE SCALE GENOMIC DNA]</scope>
</reference>
<proteinExistence type="predicted"/>
<organism evidence="2 3">
    <name type="scientific">Abeliophyllum distichum</name>
    <dbReference type="NCBI Taxonomy" id="126358"/>
    <lineage>
        <taxon>Eukaryota</taxon>
        <taxon>Viridiplantae</taxon>
        <taxon>Streptophyta</taxon>
        <taxon>Embryophyta</taxon>
        <taxon>Tracheophyta</taxon>
        <taxon>Spermatophyta</taxon>
        <taxon>Magnoliopsida</taxon>
        <taxon>eudicotyledons</taxon>
        <taxon>Gunneridae</taxon>
        <taxon>Pentapetalae</taxon>
        <taxon>asterids</taxon>
        <taxon>lamiids</taxon>
        <taxon>Lamiales</taxon>
        <taxon>Oleaceae</taxon>
        <taxon>Forsythieae</taxon>
        <taxon>Abeliophyllum</taxon>
    </lineage>
</organism>
<evidence type="ECO:0000313" key="2">
    <source>
        <dbReference type="EMBL" id="KAL2498352.1"/>
    </source>
</evidence>
<evidence type="ECO:0000256" key="1">
    <source>
        <dbReference type="SAM" id="MobiDB-lite"/>
    </source>
</evidence>
<keyword evidence="3" id="KW-1185">Reference proteome</keyword>
<evidence type="ECO:0008006" key="4">
    <source>
        <dbReference type="Google" id="ProtNLM"/>
    </source>
</evidence>
<feature type="region of interest" description="Disordered" evidence="1">
    <location>
        <begin position="67"/>
        <end position="101"/>
    </location>
</feature>
<feature type="compositionally biased region" description="Basic and acidic residues" evidence="1">
    <location>
        <begin position="79"/>
        <end position="101"/>
    </location>
</feature>
<sequence length="101" mass="11237">MPIVIDDNNVCHLKRRKISLVSSSTGKTPPHIVPPSIPNVGSDRLVIGSKEGRLESSISSRLWSGLRAVSSRPTQSEGTHSDHYYKLQRERGQRVEDKVGY</sequence>